<organism evidence="3 4">
    <name type="scientific">Bifidobacterium thermacidophilum</name>
    <dbReference type="NCBI Taxonomy" id="246618"/>
    <lineage>
        <taxon>Bacteria</taxon>
        <taxon>Bacillati</taxon>
        <taxon>Actinomycetota</taxon>
        <taxon>Actinomycetes</taxon>
        <taxon>Bifidobacteriales</taxon>
        <taxon>Bifidobacteriaceae</taxon>
        <taxon>Bifidobacterium</taxon>
    </lineage>
</organism>
<feature type="region of interest" description="Disordered" evidence="1">
    <location>
        <begin position="602"/>
        <end position="664"/>
    </location>
</feature>
<feature type="compositionally biased region" description="Low complexity" evidence="1">
    <location>
        <begin position="439"/>
        <end position="452"/>
    </location>
</feature>
<feature type="transmembrane region" description="Helical" evidence="2">
    <location>
        <begin position="98"/>
        <end position="119"/>
    </location>
</feature>
<dbReference type="Pfam" id="PF05656">
    <property type="entry name" value="DUF805"/>
    <property type="match status" value="1"/>
</dbReference>
<keyword evidence="4" id="KW-1185">Reference proteome</keyword>
<comment type="caution">
    <text evidence="3">The sequence shown here is derived from an EMBL/GenBank/DDBJ whole genome shotgun (WGS) entry which is preliminary data.</text>
</comment>
<feature type="compositionally biased region" description="Basic and acidic residues" evidence="1">
    <location>
        <begin position="649"/>
        <end position="658"/>
    </location>
</feature>
<evidence type="ECO:0000313" key="3">
    <source>
        <dbReference type="EMBL" id="MFK3576247.1"/>
    </source>
</evidence>
<dbReference type="EMBL" id="JAOQBW010000003">
    <property type="protein sequence ID" value="MFK3576247.1"/>
    <property type="molecule type" value="Genomic_DNA"/>
</dbReference>
<feature type="compositionally biased region" description="Low complexity" evidence="1">
    <location>
        <begin position="347"/>
        <end position="376"/>
    </location>
</feature>
<accession>A0ABW8KNX8</accession>
<feature type="compositionally biased region" description="Polar residues" evidence="1">
    <location>
        <begin position="424"/>
        <end position="438"/>
    </location>
</feature>
<feature type="compositionally biased region" description="Polar residues" evidence="1">
    <location>
        <begin position="282"/>
        <end position="299"/>
    </location>
</feature>
<sequence>MSNPSNNPNGGNQMMGGPAWSPAAFNQMHGPVYQGSELELPCYGCSFPKAIARMYRKYFVFSGRASRSEFWWAYLYISILCAVFYYPVDTATKHHQNMLALVLDLLMFALVFPIITLTFRRLHDTNRSGWWIFAPSVPSILCIVIGLVVMGVGSRQFNAPVFAATGGLVIMVLGYILDMVVCLWLLVGSSKPEGARFDKNSVVWVPGSGQATPTNLGMQAGMTYQPMAPIPAPTASTTPMVPTAPTAPTAQASGGNTTPAAAPNMQGTANPVAGIAAITGGQQFGAQPSGSTPQSSDTPQFGDMPQIQMPDFGAPAQQLQAMQTAQAERTVTPMPTPSTRSDGTFNTPTTPAYSPQQPQQPLQSQQTMQQPAAQDASATPWNAQIPQIPQTPAQTASAWQQTDIAQTPATAAPMDFSPIGGQTFAPTTTDQPAGPQSATTPSVVSQPTTTQPEVWHAQSTETPTASGSARPTASDPTPAQSADIQPVSASDQPAANQSASDQSTTAQTTTDEANTTSTALATMPGVTFTPSSPGVPDMPAVKPQTVHGIQMPTGTYTSDADFSFMPDPQIPVMPTDPAQALQSVSFPTDEVHIPAQPQFPFTGQPTTAPTAPGNPGTPAIPTNFADFGASTTAQSPTAPTTPWDVPGQDGKHNQDSENSHNSQA</sequence>
<feature type="compositionally biased region" description="Low complexity" evidence="1">
    <location>
        <begin position="314"/>
        <end position="327"/>
    </location>
</feature>
<evidence type="ECO:0000256" key="1">
    <source>
        <dbReference type="SAM" id="MobiDB-lite"/>
    </source>
</evidence>
<name>A0ABW8KNX8_9BIFI</name>
<feature type="compositionally biased region" description="Low complexity" evidence="1">
    <location>
        <begin position="602"/>
        <end position="642"/>
    </location>
</feature>
<evidence type="ECO:0000313" key="4">
    <source>
        <dbReference type="Proteomes" id="UP001620273"/>
    </source>
</evidence>
<feature type="region of interest" description="Disordered" evidence="1">
    <location>
        <begin position="411"/>
        <end position="535"/>
    </location>
</feature>
<dbReference type="RefSeq" id="WP_404440785.1">
    <property type="nucleotide sequence ID" value="NZ_JAOQBW010000003.1"/>
</dbReference>
<dbReference type="PANTHER" id="PTHR34980">
    <property type="entry name" value="INNER MEMBRANE PROTEIN-RELATED-RELATED"/>
    <property type="match status" value="1"/>
</dbReference>
<feature type="region of interest" description="Disordered" evidence="1">
    <location>
        <begin position="228"/>
        <end position="268"/>
    </location>
</feature>
<feature type="compositionally biased region" description="Low complexity" evidence="1">
    <location>
        <begin position="233"/>
        <end position="252"/>
    </location>
</feature>
<keyword evidence="2" id="KW-0472">Membrane</keyword>
<feature type="transmembrane region" description="Helical" evidence="2">
    <location>
        <begin position="70"/>
        <end position="86"/>
    </location>
</feature>
<feature type="compositionally biased region" description="Polar residues" evidence="1">
    <location>
        <begin position="337"/>
        <end position="346"/>
    </location>
</feature>
<feature type="compositionally biased region" description="Low complexity" evidence="1">
    <location>
        <begin position="494"/>
        <end position="519"/>
    </location>
</feature>
<reference evidence="3 4" key="1">
    <citation type="submission" date="2022-09" db="EMBL/GenBank/DDBJ databases">
        <title>Genome sequencing of four strains from tibetan pig.</title>
        <authorList>
            <person name="Feng J."/>
        </authorList>
    </citation>
    <scope>NUCLEOTIDE SEQUENCE [LARGE SCALE GENOMIC DNA]</scope>
    <source>
        <strain evidence="3 4">11-1-1</strain>
    </source>
</reference>
<feature type="region of interest" description="Disordered" evidence="1">
    <location>
        <begin position="282"/>
        <end position="379"/>
    </location>
</feature>
<evidence type="ECO:0000256" key="2">
    <source>
        <dbReference type="SAM" id="Phobius"/>
    </source>
</evidence>
<keyword evidence="2" id="KW-1133">Transmembrane helix</keyword>
<dbReference type="InterPro" id="IPR008523">
    <property type="entry name" value="DUF805"/>
</dbReference>
<keyword evidence="2" id="KW-0812">Transmembrane</keyword>
<feature type="transmembrane region" description="Helical" evidence="2">
    <location>
        <begin position="131"/>
        <end position="153"/>
    </location>
</feature>
<gene>
    <name evidence="3" type="ORF">OCH74_05145</name>
</gene>
<protein>
    <submittedName>
        <fullName evidence="3">DUF805 domain-containing protein</fullName>
    </submittedName>
</protein>
<feature type="transmembrane region" description="Helical" evidence="2">
    <location>
        <begin position="159"/>
        <end position="187"/>
    </location>
</feature>
<proteinExistence type="predicted"/>
<feature type="compositionally biased region" description="Polar residues" evidence="1">
    <location>
        <begin position="457"/>
        <end position="493"/>
    </location>
</feature>
<dbReference type="Proteomes" id="UP001620273">
    <property type="component" value="Unassembled WGS sequence"/>
</dbReference>
<dbReference type="PANTHER" id="PTHR34980:SF2">
    <property type="entry name" value="INNER MEMBRANE PROTEIN YHAH-RELATED"/>
    <property type="match status" value="1"/>
</dbReference>
<feature type="compositionally biased region" description="Polar residues" evidence="1">
    <location>
        <begin position="253"/>
        <end position="268"/>
    </location>
</feature>